<reference evidence="3 5" key="1">
    <citation type="submission" date="2017-11" db="EMBL/GenBank/DDBJ databases">
        <title>The genome of Rhizophagus clarus HR1 reveals common genetic basis of auxotrophy among arbuscular mycorrhizal fungi.</title>
        <authorList>
            <person name="Kobayashi Y."/>
        </authorList>
    </citation>
    <scope>NUCLEOTIDE SEQUENCE [LARGE SCALE GENOMIC DNA]</scope>
    <source>
        <strain evidence="3 5">HR1</strain>
    </source>
</reference>
<dbReference type="SUPFAM" id="SSF49899">
    <property type="entry name" value="Concanavalin A-like lectins/glucanases"/>
    <property type="match status" value="1"/>
</dbReference>
<feature type="domain" description="B30.2/SPRY" evidence="2">
    <location>
        <begin position="305"/>
        <end position="488"/>
    </location>
</feature>
<dbReference type="PROSITE" id="PS50188">
    <property type="entry name" value="B302_SPRY"/>
    <property type="match status" value="1"/>
</dbReference>
<reference evidence="4" key="2">
    <citation type="submission" date="2019-10" db="EMBL/GenBank/DDBJ databases">
        <title>Conservation and host-specific expression of non-tandemly repeated heterogenous ribosome RNA gene in arbuscular mycorrhizal fungi.</title>
        <authorList>
            <person name="Maeda T."/>
            <person name="Kobayashi Y."/>
            <person name="Nakagawa T."/>
            <person name="Ezawa T."/>
            <person name="Yamaguchi K."/>
            <person name="Bino T."/>
            <person name="Nishimoto Y."/>
            <person name="Shigenobu S."/>
            <person name="Kawaguchi M."/>
        </authorList>
    </citation>
    <scope>NUCLEOTIDE SEQUENCE</scope>
    <source>
        <strain evidence="4">HR1</strain>
    </source>
</reference>
<dbReference type="Gene3D" id="2.60.120.920">
    <property type="match status" value="1"/>
</dbReference>
<sequence length="488" mass="55644">MKGNSLEEDLKLLINNPRYYDIEILCEDEMKLYGCRMILAARSEVLHSLLYNGMKESYEKQISFPKINSSVMKMILEYLHTGSIKDEMLTKDNIIEFFNAADYFQLSDLQEFIKKIFKNNLEKDYANNCLPELLSKVVKTMSLTEDNIFLSLLIEKISIIPLNIIEFGRLSIEGLQCLLSCTYEKKIPFATPEYDVFRYCAILAVKKISSDNAYNDIIKRLPTSEQLKQLEQFEQLEQLGSLNSVQLEKKFITDHQKVAKVLESLIEFIDFRQIKSEILVNIIEPLGIISDKTILNIYRFKSLLSKSNNSGIRGIPIYRFNNTNLVFDESGCGSNLIIEDGGKVVQAPISCVTHQSARANVILDNNGIFEWDVIIEKTCKYIYVGVCSTENFSYESFAGNQSTGWVVGSCGSCGNSGKWSNLNYCPSLKDGTKITVHLDLYKKTCSFTINGEKYSDVLGWNDFPSKLYPVVSLYHPGRLRIQPHQKKV</sequence>
<dbReference type="EMBL" id="BEXD01004188">
    <property type="protein sequence ID" value="GBC08013.1"/>
    <property type="molecule type" value="Genomic_DNA"/>
</dbReference>
<dbReference type="Pfam" id="PF00622">
    <property type="entry name" value="SPRY"/>
    <property type="match status" value="1"/>
</dbReference>
<feature type="domain" description="BTB" evidence="1">
    <location>
        <begin position="20"/>
        <end position="88"/>
    </location>
</feature>
<evidence type="ECO:0000313" key="4">
    <source>
        <dbReference type="EMBL" id="GES97588.1"/>
    </source>
</evidence>
<dbReference type="InterPro" id="IPR051481">
    <property type="entry name" value="BTB-POZ/Galectin-3-binding"/>
</dbReference>
<dbReference type="OrthoDB" id="6359816at2759"/>
<evidence type="ECO:0000313" key="3">
    <source>
        <dbReference type="EMBL" id="GBC08013.1"/>
    </source>
</evidence>
<evidence type="ECO:0000313" key="5">
    <source>
        <dbReference type="Proteomes" id="UP000247702"/>
    </source>
</evidence>
<gene>
    <name evidence="4" type="ORF">RCL2_002417600</name>
    <name evidence="3" type="ORF">RclHR1_07860007</name>
</gene>
<dbReference type="InterPro" id="IPR000210">
    <property type="entry name" value="BTB/POZ_dom"/>
</dbReference>
<proteinExistence type="predicted"/>
<evidence type="ECO:0000259" key="2">
    <source>
        <dbReference type="PROSITE" id="PS50188"/>
    </source>
</evidence>
<evidence type="ECO:0008006" key="6">
    <source>
        <dbReference type="Google" id="ProtNLM"/>
    </source>
</evidence>
<evidence type="ECO:0000259" key="1">
    <source>
        <dbReference type="PROSITE" id="PS50097"/>
    </source>
</evidence>
<dbReference type="InterPro" id="IPR001870">
    <property type="entry name" value="B30.2/SPRY"/>
</dbReference>
<comment type="caution">
    <text evidence="3">The sequence shown here is derived from an EMBL/GenBank/DDBJ whole genome shotgun (WGS) entry which is preliminary data.</text>
</comment>
<dbReference type="Proteomes" id="UP000615446">
    <property type="component" value="Unassembled WGS sequence"/>
</dbReference>
<dbReference type="SMART" id="SM00449">
    <property type="entry name" value="SPRY"/>
    <property type="match status" value="1"/>
</dbReference>
<dbReference type="SUPFAM" id="SSF54695">
    <property type="entry name" value="POZ domain"/>
    <property type="match status" value="1"/>
</dbReference>
<dbReference type="InterPro" id="IPR043136">
    <property type="entry name" value="B30.2/SPRY_sf"/>
</dbReference>
<dbReference type="AlphaFoldDB" id="A0A2Z6S529"/>
<dbReference type="PANTHER" id="PTHR24410:SF23">
    <property type="entry name" value="BTB DOMAIN-CONTAINING PROTEIN-RELATED"/>
    <property type="match status" value="1"/>
</dbReference>
<accession>A0A2Z6S529</accession>
<dbReference type="SMART" id="SM00225">
    <property type="entry name" value="BTB"/>
    <property type="match status" value="1"/>
</dbReference>
<dbReference type="EMBL" id="BLAL01000259">
    <property type="protein sequence ID" value="GES97588.1"/>
    <property type="molecule type" value="Genomic_DNA"/>
</dbReference>
<dbReference type="InterPro" id="IPR011333">
    <property type="entry name" value="SKP1/BTB/POZ_sf"/>
</dbReference>
<keyword evidence="5" id="KW-1185">Reference proteome</keyword>
<protein>
    <recommendedName>
        <fullName evidence="6">BTB domain-containing protein</fullName>
    </recommendedName>
</protein>
<dbReference type="Gene3D" id="3.30.710.10">
    <property type="entry name" value="Potassium Channel Kv1.1, Chain A"/>
    <property type="match status" value="1"/>
</dbReference>
<dbReference type="InterPro" id="IPR003877">
    <property type="entry name" value="SPRY_dom"/>
</dbReference>
<organism evidence="3 5">
    <name type="scientific">Rhizophagus clarus</name>
    <dbReference type="NCBI Taxonomy" id="94130"/>
    <lineage>
        <taxon>Eukaryota</taxon>
        <taxon>Fungi</taxon>
        <taxon>Fungi incertae sedis</taxon>
        <taxon>Mucoromycota</taxon>
        <taxon>Glomeromycotina</taxon>
        <taxon>Glomeromycetes</taxon>
        <taxon>Glomerales</taxon>
        <taxon>Glomeraceae</taxon>
        <taxon>Rhizophagus</taxon>
    </lineage>
</organism>
<dbReference type="InterPro" id="IPR013320">
    <property type="entry name" value="ConA-like_dom_sf"/>
</dbReference>
<dbReference type="Pfam" id="PF00651">
    <property type="entry name" value="BTB"/>
    <property type="match status" value="1"/>
</dbReference>
<name>A0A2Z6S529_9GLOM</name>
<dbReference type="PROSITE" id="PS50097">
    <property type="entry name" value="BTB"/>
    <property type="match status" value="1"/>
</dbReference>
<dbReference type="PANTHER" id="PTHR24410">
    <property type="entry name" value="HL07962P-RELATED"/>
    <property type="match status" value="1"/>
</dbReference>
<dbReference type="Proteomes" id="UP000247702">
    <property type="component" value="Unassembled WGS sequence"/>
</dbReference>